<dbReference type="InterPro" id="IPR003959">
    <property type="entry name" value="ATPase_AAA_core"/>
</dbReference>
<dbReference type="SUPFAM" id="SSF52540">
    <property type="entry name" value="P-loop containing nucleoside triphosphate hydrolases"/>
    <property type="match status" value="1"/>
</dbReference>
<keyword evidence="5" id="KW-1185">Reference proteome</keyword>
<name>A0AAF0A1J5_9BACT</name>
<organism evidence="4 5">
    <name type="scientific">Synoicihabitans lomoniglobus</name>
    <dbReference type="NCBI Taxonomy" id="2909285"/>
    <lineage>
        <taxon>Bacteria</taxon>
        <taxon>Pseudomonadati</taxon>
        <taxon>Verrucomicrobiota</taxon>
        <taxon>Opitutia</taxon>
        <taxon>Opitutales</taxon>
        <taxon>Opitutaceae</taxon>
        <taxon>Synoicihabitans</taxon>
    </lineage>
</organism>
<dbReference type="InterPro" id="IPR027417">
    <property type="entry name" value="P-loop_NTPase"/>
</dbReference>
<evidence type="ECO:0000313" key="4">
    <source>
        <dbReference type="EMBL" id="WED65077.1"/>
    </source>
</evidence>
<feature type="domain" description="AAA+ ATPase" evidence="3">
    <location>
        <begin position="193"/>
        <end position="327"/>
    </location>
</feature>
<dbReference type="GO" id="GO:0016887">
    <property type="term" value="F:ATP hydrolysis activity"/>
    <property type="evidence" value="ECO:0007669"/>
    <property type="project" value="InterPro"/>
</dbReference>
<dbReference type="Gene3D" id="3.40.50.300">
    <property type="entry name" value="P-loop containing nucleotide triphosphate hydrolases"/>
    <property type="match status" value="1"/>
</dbReference>
<protein>
    <submittedName>
        <fullName evidence="4">AAA family ATPase</fullName>
    </submittedName>
</protein>
<dbReference type="KEGG" id="slom:PXH66_22290"/>
<dbReference type="AlphaFoldDB" id="A0AAF0A1J5"/>
<evidence type="ECO:0000256" key="1">
    <source>
        <dbReference type="ARBA" id="ARBA00007448"/>
    </source>
</evidence>
<comment type="similarity">
    <text evidence="1">Belongs to the AAA ATPase family. BCS1 subfamily.</text>
</comment>
<evidence type="ECO:0000313" key="5">
    <source>
        <dbReference type="Proteomes" id="UP001218638"/>
    </source>
</evidence>
<gene>
    <name evidence="4" type="ORF">PXH66_22290</name>
</gene>
<dbReference type="EMBL" id="CP119075">
    <property type="protein sequence ID" value="WED65077.1"/>
    <property type="molecule type" value="Genomic_DNA"/>
</dbReference>
<evidence type="ECO:0000256" key="2">
    <source>
        <dbReference type="SAM" id="MobiDB-lite"/>
    </source>
</evidence>
<feature type="region of interest" description="Disordered" evidence="2">
    <location>
        <begin position="354"/>
        <end position="379"/>
    </location>
</feature>
<dbReference type="RefSeq" id="WP_330929463.1">
    <property type="nucleotide sequence ID" value="NZ_CP119075.1"/>
</dbReference>
<sequence length="379" mass="42223">MKSLFTKTESPPLHYMQTALCGTEIPYPALERGWLHGRQLKAAWDAQKIAHTIGDHCWLSHYGMDTAAEDDPSTVRLYALAGFWPGHGFVELLLRNANPLDDHPRGSLMVYAGTPAQAAKLLEELYAHYRCTDIEEPPAHRIGLLNESYGDLEVRRVPIAADQVVPRDRTHLYYGEAVPAWIEHWLERMDARRYGLSLLTGEPGTGKTSLLRSLAHWLTETHQFYVMSAARFVKLDAGEIVSFWAEENRTSNLRKVLVLEDAESVLMRRAEDNRERVALLLNLTDGMTGDALGLHVVCTMNGELADLDPALLRPGRLIAHREFGPLTPAEARRLAAHLELTPPDHDRPATLAEVTNPPIPDGPVKGTAIGGPRRSLGFH</sequence>
<dbReference type="InterPro" id="IPR003593">
    <property type="entry name" value="AAA+_ATPase"/>
</dbReference>
<dbReference type="PANTHER" id="PTHR23070">
    <property type="entry name" value="BCS1 AAA-TYPE ATPASE"/>
    <property type="match status" value="1"/>
</dbReference>
<accession>A0AAF0A1J5</accession>
<proteinExistence type="inferred from homology"/>
<dbReference type="SMART" id="SM00382">
    <property type="entry name" value="AAA"/>
    <property type="match status" value="1"/>
</dbReference>
<dbReference type="InterPro" id="IPR050747">
    <property type="entry name" value="Mitochondrial_chaperone_BCS1"/>
</dbReference>
<dbReference type="GO" id="GO:0005524">
    <property type="term" value="F:ATP binding"/>
    <property type="evidence" value="ECO:0007669"/>
    <property type="project" value="InterPro"/>
</dbReference>
<dbReference type="Proteomes" id="UP001218638">
    <property type="component" value="Chromosome"/>
</dbReference>
<dbReference type="Pfam" id="PF00004">
    <property type="entry name" value="AAA"/>
    <property type="match status" value="1"/>
</dbReference>
<reference evidence="4" key="1">
    <citation type="submission" date="2023-03" db="EMBL/GenBank/DDBJ databases">
        <title>Lomoglobus Profundus gen. nov., sp. nov., a novel member of the phylum Verrucomicrobia, isolated from deep-marine sediment of South China Sea.</title>
        <authorList>
            <person name="Ahmad T."/>
            <person name="Ishaq S.E."/>
            <person name="Wang F."/>
        </authorList>
    </citation>
    <scope>NUCLEOTIDE SEQUENCE</scope>
    <source>
        <strain evidence="4">LMO-M01</strain>
    </source>
</reference>
<evidence type="ECO:0000259" key="3">
    <source>
        <dbReference type="SMART" id="SM00382"/>
    </source>
</evidence>